<keyword evidence="2" id="KW-0732">Signal</keyword>
<dbReference type="PANTHER" id="PTHR24024:SF18">
    <property type="entry name" value="SHORT-CHAIN COLLAGEN C4-LIKE"/>
    <property type="match status" value="1"/>
</dbReference>
<feature type="signal peptide" evidence="2">
    <location>
        <begin position="1"/>
        <end position="17"/>
    </location>
</feature>
<proteinExistence type="predicted"/>
<evidence type="ECO:0000313" key="3">
    <source>
        <dbReference type="EMBL" id="KAK3108413.1"/>
    </source>
</evidence>
<name>A0AA89CAN2_PINIB</name>
<dbReference type="EMBL" id="VSWD01000001">
    <property type="protein sequence ID" value="KAK3108413.1"/>
    <property type="molecule type" value="Genomic_DNA"/>
</dbReference>
<evidence type="ECO:0000256" key="1">
    <source>
        <dbReference type="SAM" id="Coils"/>
    </source>
</evidence>
<dbReference type="AlphaFoldDB" id="A0AA89CAN2"/>
<protein>
    <recommendedName>
        <fullName evidence="5">Short-chain collagen C4-like</fullName>
    </recommendedName>
</protein>
<dbReference type="PANTHER" id="PTHR24024">
    <property type="entry name" value="PULMONARY SURFACTANT-ASSOCIATED PROTEIN A"/>
    <property type="match status" value="1"/>
</dbReference>
<feature type="chain" id="PRO_5041642914" description="Short-chain collagen C4-like" evidence="2">
    <location>
        <begin position="18"/>
        <end position="245"/>
    </location>
</feature>
<reference evidence="3" key="1">
    <citation type="submission" date="2019-08" db="EMBL/GenBank/DDBJ databases">
        <title>The improved chromosome-level genome for the pearl oyster Pinctada fucata martensii using PacBio sequencing and Hi-C.</title>
        <authorList>
            <person name="Zheng Z."/>
        </authorList>
    </citation>
    <scope>NUCLEOTIDE SEQUENCE</scope>
    <source>
        <strain evidence="3">ZZ-2019</strain>
        <tissue evidence="3">Adductor muscle</tissue>
    </source>
</reference>
<keyword evidence="1" id="KW-0175">Coiled coil</keyword>
<evidence type="ECO:0000256" key="2">
    <source>
        <dbReference type="SAM" id="SignalP"/>
    </source>
</evidence>
<dbReference type="Proteomes" id="UP001186944">
    <property type="component" value="Unassembled WGS sequence"/>
</dbReference>
<feature type="coiled-coil region" evidence="1">
    <location>
        <begin position="52"/>
        <end position="83"/>
    </location>
</feature>
<evidence type="ECO:0000313" key="4">
    <source>
        <dbReference type="Proteomes" id="UP001186944"/>
    </source>
</evidence>
<dbReference type="GO" id="GO:0005615">
    <property type="term" value="C:extracellular space"/>
    <property type="evidence" value="ECO:0007669"/>
    <property type="project" value="TreeGrafter"/>
</dbReference>
<accession>A0AA89CAN2</accession>
<comment type="caution">
    <text evidence="3">The sequence shown here is derived from an EMBL/GenBank/DDBJ whole genome shotgun (WGS) entry which is preliminary data.</text>
</comment>
<evidence type="ECO:0008006" key="5">
    <source>
        <dbReference type="Google" id="ProtNLM"/>
    </source>
</evidence>
<keyword evidence="4" id="KW-1185">Reference proteome</keyword>
<dbReference type="InterPro" id="IPR051077">
    <property type="entry name" value="Ca-dependent_lectin"/>
</dbReference>
<gene>
    <name evidence="3" type="ORF">FSP39_007570</name>
</gene>
<sequence>MAIPYLFFLLLPILVSSQTDSDTSVGSTGNCKDMLQGFINGQLASALESLQLENLRKEFQRSLDDKDSEIKELRRETESLKTTIEEGFTGGSIYSHKGAAVEPLCLPPDPEWGLHTESADTWRAYVYGAEYEFGGLTDSRKNLYNYDVPCAVCRVNQRSVMITIPARRSCYSGWNQEYTGYLVAGYYDHNAATQYTCIDENSIGIPGSQGDNNGYLFYPVEGICGSLPCLPYVQGRELTCVVCSI</sequence>
<organism evidence="3 4">
    <name type="scientific">Pinctada imbricata</name>
    <name type="common">Atlantic pearl-oyster</name>
    <name type="synonym">Pinctada martensii</name>
    <dbReference type="NCBI Taxonomy" id="66713"/>
    <lineage>
        <taxon>Eukaryota</taxon>
        <taxon>Metazoa</taxon>
        <taxon>Spiralia</taxon>
        <taxon>Lophotrochozoa</taxon>
        <taxon>Mollusca</taxon>
        <taxon>Bivalvia</taxon>
        <taxon>Autobranchia</taxon>
        <taxon>Pteriomorphia</taxon>
        <taxon>Pterioida</taxon>
        <taxon>Pterioidea</taxon>
        <taxon>Pteriidae</taxon>
        <taxon>Pinctada</taxon>
    </lineage>
</organism>